<dbReference type="InterPro" id="IPR009057">
    <property type="entry name" value="Homeodomain-like_sf"/>
</dbReference>
<dbReference type="AlphaFoldDB" id="A0A6M8UCS2"/>
<dbReference type="SUPFAM" id="SSF46689">
    <property type="entry name" value="Homeodomain-like"/>
    <property type="match status" value="1"/>
</dbReference>
<dbReference type="InterPro" id="IPR000281">
    <property type="entry name" value="HTH_RpiR"/>
</dbReference>
<dbReference type="GO" id="GO:0003677">
    <property type="term" value="F:DNA binding"/>
    <property type="evidence" value="ECO:0007669"/>
    <property type="project" value="UniProtKB-KW"/>
</dbReference>
<evidence type="ECO:0000313" key="7">
    <source>
        <dbReference type="Proteomes" id="UP000505325"/>
    </source>
</evidence>
<dbReference type="Gene3D" id="3.40.50.10490">
    <property type="entry name" value="Glucose-6-phosphate isomerase like protein, domain 1"/>
    <property type="match status" value="1"/>
</dbReference>
<evidence type="ECO:0000259" key="4">
    <source>
        <dbReference type="PROSITE" id="PS51071"/>
    </source>
</evidence>
<dbReference type="InterPro" id="IPR036388">
    <property type="entry name" value="WH-like_DNA-bd_sf"/>
</dbReference>
<dbReference type="CDD" id="cd05013">
    <property type="entry name" value="SIS_RpiR"/>
    <property type="match status" value="1"/>
</dbReference>
<dbReference type="InterPro" id="IPR035472">
    <property type="entry name" value="RpiR-like_SIS"/>
</dbReference>
<evidence type="ECO:0000256" key="2">
    <source>
        <dbReference type="ARBA" id="ARBA00023125"/>
    </source>
</evidence>
<dbReference type="KEGG" id="pmak:PMPD1_3702"/>
<keyword evidence="3" id="KW-0804">Transcription</keyword>
<accession>A0A6M8UCS2</accession>
<dbReference type="InterPro" id="IPR046348">
    <property type="entry name" value="SIS_dom_sf"/>
</dbReference>
<dbReference type="Proteomes" id="UP000505325">
    <property type="component" value="Chromosome"/>
</dbReference>
<reference evidence="6 7" key="1">
    <citation type="submission" date="2020-06" db="EMBL/GenBank/DDBJ databases">
        <title>Genome sequence of Paramixta manurensis strain PD-1.</title>
        <authorList>
            <person name="Lee C.W."/>
            <person name="Kim J."/>
        </authorList>
    </citation>
    <scope>NUCLEOTIDE SEQUENCE [LARGE SCALE GENOMIC DNA]</scope>
    <source>
        <strain evidence="6 7">PD-1</strain>
    </source>
</reference>
<dbReference type="InterPro" id="IPR047640">
    <property type="entry name" value="RpiR-like"/>
</dbReference>
<keyword evidence="7" id="KW-1185">Reference proteome</keyword>
<dbReference type="Gene3D" id="1.10.10.10">
    <property type="entry name" value="Winged helix-like DNA-binding domain superfamily/Winged helix DNA-binding domain"/>
    <property type="match status" value="1"/>
</dbReference>
<dbReference type="PANTHER" id="PTHR30514:SF1">
    <property type="entry name" value="HTH-TYPE TRANSCRIPTIONAL REGULATOR HEXR-RELATED"/>
    <property type="match status" value="1"/>
</dbReference>
<evidence type="ECO:0000313" key="6">
    <source>
        <dbReference type="EMBL" id="QKJ88616.1"/>
    </source>
</evidence>
<gene>
    <name evidence="6" type="ORF">PMPD1_3702</name>
</gene>
<evidence type="ECO:0000259" key="5">
    <source>
        <dbReference type="PROSITE" id="PS51464"/>
    </source>
</evidence>
<dbReference type="PROSITE" id="PS51464">
    <property type="entry name" value="SIS"/>
    <property type="match status" value="1"/>
</dbReference>
<organism evidence="6 7">
    <name type="scientific">Paramixta manurensis</name>
    <dbReference type="NCBI Taxonomy" id="2740817"/>
    <lineage>
        <taxon>Bacteria</taxon>
        <taxon>Pseudomonadati</taxon>
        <taxon>Pseudomonadota</taxon>
        <taxon>Gammaproteobacteria</taxon>
        <taxon>Enterobacterales</taxon>
        <taxon>Erwiniaceae</taxon>
        <taxon>Paramixta</taxon>
    </lineage>
</organism>
<name>A0A6M8UCS2_9GAMM</name>
<dbReference type="GO" id="GO:1901135">
    <property type="term" value="P:carbohydrate derivative metabolic process"/>
    <property type="evidence" value="ECO:0007669"/>
    <property type="project" value="InterPro"/>
</dbReference>
<proteinExistence type="predicted"/>
<keyword evidence="2" id="KW-0238">DNA-binding</keyword>
<evidence type="ECO:0000256" key="1">
    <source>
        <dbReference type="ARBA" id="ARBA00023015"/>
    </source>
</evidence>
<evidence type="ECO:0000256" key="3">
    <source>
        <dbReference type="ARBA" id="ARBA00023163"/>
    </source>
</evidence>
<dbReference type="PROSITE" id="PS51071">
    <property type="entry name" value="HTH_RPIR"/>
    <property type="match status" value="1"/>
</dbReference>
<dbReference type="Pfam" id="PF01418">
    <property type="entry name" value="HTH_6"/>
    <property type="match status" value="1"/>
</dbReference>
<dbReference type="SUPFAM" id="SSF53697">
    <property type="entry name" value="SIS domain"/>
    <property type="match status" value="1"/>
</dbReference>
<dbReference type="InterPro" id="IPR001347">
    <property type="entry name" value="SIS_dom"/>
</dbReference>
<dbReference type="GO" id="GO:0003700">
    <property type="term" value="F:DNA-binding transcription factor activity"/>
    <property type="evidence" value="ECO:0007669"/>
    <property type="project" value="InterPro"/>
</dbReference>
<dbReference type="PANTHER" id="PTHR30514">
    <property type="entry name" value="GLUCOKINASE"/>
    <property type="match status" value="1"/>
</dbReference>
<keyword evidence="1" id="KW-0805">Transcription regulation</keyword>
<protein>
    <submittedName>
        <fullName evidence="6">MurR/RpiR family transcriptional regulator</fullName>
    </submittedName>
</protein>
<dbReference type="GO" id="GO:0097367">
    <property type="term" value="F:carbohydrate derivative binding"/>
    <property type="evidence" value="ECO:0007669"/>
    <property type="project" value="InterPro"/>
</dbReference>
<sequence length="290" mass="30820">MADITVPLEKVRLRLEAVRSSLTPTEKKLATFILHHADTVIHHTISELARVAEVSIATVTRLAQSGGYSGYAQLRVLLAKDMALIPAAASGEELKVSDEVSVICDKLVTATTQSLQDTRAMINIDALLRAAEMIAGAGRIDIYGIGGSSTVAIDLRHKLLKLGFPAAAYADNDLMMISSTALKPGDLAIGISHTGRTEPVVAALSNAGQSGAQTLALTHDPLSPLAKNSALTINYSARTTVFSSDSMTGRMSQLMIADILYTVIGYSHFERAASFAQKADTQASKRRINT</sequence>
<dbReference type="EMBL" id="CP054212">
    <property type="protein sequence ID" value="QKJ88616.1"/>
    <property type="molecule type" value="Genomic_DNA"/>
</dbReference>
<dbReference type="RefSeq" id="WP_173635471.1">
    <property type="nucleotide sequence ID" value="NZ_CP054212.1"/>
</dbReference>
<feature type="domain" description="HTH rpiR-type" evidence="4">
    <location>
        <begin position="9"/>
        <end position="85"/>
    </location>
</feature>
<feature type="domain" description="SIS" evidence="5">
    <location>
        <begin position="130"/>
        <end position="270"/>
    </location>
</feature>
<dbReference type="Pfam" id="PF01380">
    <property type="entry name" value="SIS"/>
    <property type="match status" value="1"/>
</dbReference>